<reference evidence="2 3" key="1">
    <citation type="submission" date="2019-08" db="EMBL/GenBank/DDBJ databases">
        <title>Deep-cultivation of Planctomycetes and their phenomic and genomic characterization uncovers novel biology.</title>
        <authorList>
            <person name="Wiegand S."/>
            <person name="Jogler M."/>
            <person name="Boedeker C."/>
            <person name="Pinto D."/>
            <person name="Vollmers J."/>
            <person name="Rivas-Marin E."/>
            <person name="Kohn T."/>
            <person name="Peeters S.H."/>
            <person name="Heuer A."/>
            <person name="Rast P."/>
            <person name="Oberbeckmann S."/>
            <person name="Bunk B."/>
            <person name="Jeske O."/>
            <person name="Meyerdierks A."/>
            <person name="Storesund J.E."/>
            <person name="Kallscheuer N."/>
            <person name="Luecker S."/>
            <person name="Lage O.M."/>
            <person name="Pohl T."/>
            <person name="Merkel B.J."/>
            <person name="Hornburger P."/>
            <person name="Mueller R.-W."/>
            <person name="Bruemmer F."/>
            <person name="Labrenz M."/>
            <person name="Spormann A.M."/>
            <person name="Op den Camp H."/>
            <person name="Overmann J."/>
            <person name="Amann R."/>
            <person name="Jetten M.S.M."/>
            <person name="Mascher T."/>
            <person name="Medema M.H."/>
            <person name="Devos D.P."/>
            <person name="Kaster A.-K."/>
            <person name="Ovreas L."/>
            <person name="Rohde M."/>
            <person name="Galperin M.Y."/>
            <person name="Jogler C."/>
        </authorList>
    </citation>
    <scope>NUCLEOTIDE SEQUENCE [LARGE SCALE GENOMIC DNA]</scope>
    <source>
        <strain evidence="2 3">UC8</strain>
    </source>
</reference>
<gene>
    <name evidence="2" type="ORF">UC8_31340</name>
</gene>
<feature type="coiled-coil region" evidence="1">
    <location>
        <begin position="93"/>
        <end position="141"/>
    </location>
</feature>
<evidence type="ECO:0000313" key="3">
    <source>
        <dbReference type="Proteomes" id="UP000325286"/>
    </source>
</evidence>
<dbReference type="InterPro" id="IPR052376">
    <property type="entry name" value="Oxidative_Scav/Glycosyltrans"/>
</dbReference>
<dbReference type="Gene3D" id="1.10.287.1490">
    <property type="match status" value="1"/>
</dbReference>
<evidence type="ECO:0000313" key="2">
    <source>
        <dbReference type="EMBL" id="QEG41116.1"/>
    </source>
</evidence>
<dbReference type="PANTHER" id="PTHR39082">
    <property type="entry name" value="PHOSPHOLIPASE C-BETA-2-RELATED"/>
    <property type="match status" value="1"/>
</dbReference>
<dbReference type="PANTHER" id="PTHR39082:SF1">
    <property type="entry name" value="SCAVENGER RECEPTOR CLASS A MEMBER 3"/>
    <property type="match status" value="1"/>
</dbReference>
<dbReference type="KEGG" id="rul:UC8_31340"/>
<name>A0A5B9QVJ4_9BACT</name>
<keyword evidence="3" id="KW-1185">Reference proteome</keyword>
<dbReference type="OrthoDB" id="260976at2"/>
<evidence type="ECO:0000256" key="1">
    <source>
        <dbReference type="SAM" id="Coils"/>
    </source>
</evidence>
<accession>A0A5B9QVJ4</accession>
<keyword evidence="1" id="KW-0175">Coiled coil</keyword>
<organism evidence="2 3">
    <name type="scientific">Roseimaritima ulvae</name>
    <dbReference type="NCBI Taxonomy" id="980254"/>
    <lineage>
        <taxon>Bacteria</taxon>
        <taxon>Pseudomonadati</taxon>
        <taxon>Planctomycetota</taxon>
        <taxon>Planctomycetia</taxon>
        <taxon>Pirellulales</taxon>
        <taxon>Pirellulaceae</taxon>
        <taxon>Roseimaritima</taxon>
    </lineage>
</organism>
<dbReference type="AlphaFoldDB" id="A0A5B9QVJ4"/>
<dbReference type="EMBL" id="CP042914">
    <property type="protein sequence ID" value="QEG41116.1"/>
    <property type="molecule type" value="Genomic_DNA"/>
</dbReference>
<feature type="coiled-coil region" evidence="1">
    <location>
        <begin position="42"/>
        <end position="69"/>
    </location>
</feature>
<proteinExistence type="predicted"/>
<protein>
    <submittedName>
        <fullName evidence="2">Zinc ribbon domain protein</fullName>
    </submittedName>
</protein>
<dbReference type="Proteomes" id="UP000325286">
    <property type="component" value="Chromosome"/>
</dbReference>
<sequence length="242" mass="27096">MSDASSSADLLCTLHRLHRQINDIKGQLQRGPRQQKAGEAAVVACEQALSDAKETLKQARLASDEKQLQLKTREQRVADTQSKLNTASSNREYDALKEQIAADQQANEVLSDEIFESLEQLDELEAAVDKRAKELAQRQEDQTALLEQIATRQAVLTPDLERVQAELKETETAMPPEMKQEYDRIIAARGEDGLAPVDGESCGGCYQTLSPQVMNELYLNNYMVCSACGAWLYLPEERRIQK</sequence>